<dbReference type="AlphaFoldDB" id="A0A1M7CAQ6"/>
<dbReference type="STRING" id="1054996.SAMN05444414_12416"/>
<accession>A0A1M7CAQ6</accession>
<dbReference type="OrthoDB" id="7961152at2"/>
<proteinExistence type="predicted"/>
<evidence type="ECO:0000259" key="1">
    <source>
        <dbReference type="Pfam" id="PF20056"/>
    </source>
</evidence>
<reference evidence="3" key="1">
    <citation type="submission" date="2016-11" db="EMBL/GenBank/DDBJ databases">
        <authorList>
            <person name="Varghese N."/>
            <person name="Submissions S."/>
        </authorList>
    </citation>
    <scope>NUCLEOTIDE SEQUENCE [LARGE SCALE GENOMIC DNA]</scope>
    <source>
        <strain evidence="3">DSM 29327</strain>
    </source>
</reference>
<name>A0A1M7CAQ6_9RHOB</name>
<gene>
    <name evidence="2" type="ORF">SAMN05444414_12416</name>
</gene>
<sequence>MQSTRTLKRHADLVDRMASTMGVDLEEKMMAGQLRPGQLGDAVLACTGCANPEACGHWLAAQDGVTEQGPDYCRNTDLFSLLKAGKRA</sequence>
<dbReference type="Proteomes" id="UP000184191">
    <property type="component" value="Unassembled WGS sequence"/>
</dbReference>
<organism evidence="2 3">
    <name type="scientific">Roseovarius marisflavi</name>
    <dbReference type="NCBI Taxonomy" id="1054996"/>
    <lineage>
        <taxon>Bacteria</taxon>
        <taxon>Pseudomonadati</taxon>
        <taxon>Pseudomonadota</taxon>
        <taxon>Alphaproteobacteria</taxon>
        <taxon>Rhodobacterales</taxon>
        <taxon>Roseobacteraceae</taxon>
        <taxon>Roseovarius</taxon>
    </lineage>
</organism>
<protein>
    <recommendedName>
        <fullName evidence="1">DUF6455 domain-containing protein</fullName>
    </recommendedName>
</protein>
<evidence type="ECO:0000313" key="3">
    <source>
        <dbReference type="Proteomes" id="UP000184191"/>
    </source>
</evidence>
<feature type="domain" description="DUF6455" evidence="1">
    <location>
        <begin position="1"/>
        <end position="84"/>
    </location>
</feature>
<dbReference type="RefSeq" id="WP_073199981.1">
    <property type="nucleotide sequence ID" value="NZ_FRBN01000024.1"/>
</dbReference>
<dbReference type="EMBL" id="FRBN01000024">
    <property type="protein sequence ID" value="SHL64294.1"/>
    <property type="molecule type" value="Genomic_DNA"/>
</dbReference>
<evidence type="ECO:0000313" key="2">
    <source>
        <dbReference type="EMBL" id="SHL64294.1"/>
    </source>
</evidence>
<keyword evidence="3" id="KW-1185">Reference proteome</keyword>
<dbReference type="Pfam" id="PF20056">
    <property type="entry name" value="DUF6455"/>
    <property type="match status" value="1"/>
</dbReference>
<dbReference type="InterPro" id="IPR045601">
    <property type="entry name" value="DUF6455"/>
</dbReference>